<dbReference type="AlphaFoldDB" id="A0A1F5LQ81"/>
<keyword evidence="2" id="KW-1185">Reference proteome</keyword>
<proteinExistence type="predicted"/>
<name>A0A1F5LQ81_PENAI</name>
<dbReference type="GeneID" id="34573708"/>
<comment type="caution">
    <text evidence="1">The sequence shown here is derived from an EMBL/GenBank/DDBJ whole genome shotgun (WGS) entry which is preliminary data.</text>
</comment>
<protein>
    <submittedName>
        <fullName evidence="1">Uncharacterized protein</fullName>
    </submittedName>
</protein>
<accession>A0A1F5LQ81</accession>
<evidence type="ECO:0000313" key="1">
    <source>
        <dbReference type="EMBL" id="OGE55373.1"/>
    </source>
</evidence>
<dbReference type="Proteomes" id="UP000177622">
    <property type="component" value="Unassembled WGS sequence"/>
</dbReference>
<dbReference type="PANTHER" id="PTHR14187">
    <property type="entry name" value="ALPHA KINASE/ELONGATION FACTOR 2 KINASE"/>
    <property type="match status" value="1"/>
</dbReference>
<evidence type="ECO:0000313" key="2">
    <source>
        <dbReference type="Proteomes" id="UP000177622"/>
    </source>
</evidence>
<organism evidence="1 2">
    <name type="scientific">Penicillium arizonense</name>
    <dbReference type="NCBI Taxonomy" id="1835702"/>
    <lineage>
        <taxon>Eukaryota</taxon>
        <taxon>Fungi</taxon>
        <taxon>Dikarya</taxon>
        <taxon>Ascomycota</taxon>
        <taxon>Pezizomycotina</taxon>
        <taxon>Eurotiomycetes</taxon>
        <taxon>Eurotiomycetidae</taxon>
        <taxon>Eurotiales</taxon>
        <taxon>Aspergillaceae</taxon>
        <taxon>Penicillium</taxon>
    </lineage>
</organism>
<dbReference type="RefSeq" id="XP_022490803.1">
    <property type="nucleotide sequence ID" value="XM_022628974.1"/>
</dbReference>
<dbReference type="PANTHER" id="PTHR14187:SF5">
    <property type="entry name" value="HEAT SHOCK 70 KDA PROTEIN 12A"/>
    <property type="match status" value="1"/>
</dbReference>
<gene>
    <name evidence="1" type="ORF">PENARI_c004G02291</name>
</gene>
<reference evidence="1 2" key="1">
    <citation type="journal article" date="2016" name="Sci. Rep.">
        <title>Penicillium arizonense, a new, genome sequenced fungal species, reveals a high chemical diversity in secreted metabolites.</title>
        <authorList>
            <person name="Grijseels S."/>
            <person name="Nielsen J.C."/>
            <person name="Randelovic M."/>
            <person name="Nielsen J."/>
            <person name="Nielsen K.F."/>
            <person name="Workman M."/>
            <person name="Frisvad J.C."/>
        </authorList>
    </citation>
    <scope>NUCLEOTIDE SEQUENCE [LARGE SCALE GENOMIC DNA]</scope>
    <source>
        <strain evidence="1 2">CBS 141311</strain>
    </source>
</reference>
<dbReference type="STRING" id="1835702.A0A1F5LQ81"/>
<dbReference type="EMBL" id="LXJU01000004">
    <property type="protein sequence ID" value="OGE55373.1"/>
    <property type="molecule type" value="Genomic_DNA"/>
</dbReference>
<sequence>MEQAIILVGGLGASEYLFKCLEVSSDGIQIMQPPNAWSAVVRGAVYRGQEGNQVEGCISRCNHGTKIREPFDPKIHGAEFPPMLCDFDEEW</sequence>
<dbReference type="OrthoDB" id="2963168at2759"/>